<proteinExistence type="predicted"/>
<evidence type="ECO:0000313" key="1">
    <source>
        <dbReference type="Proteomes" id="UP001732720"/>
    </source>
</evidence>
<dbReference type="RefSeq" id="XP_073937899.1">
    <property type="nucleotide sequence ID" value="XM_074081798.1"/>
</dbReference>
<dbReference type="Proteomes" id="UP001732720">
    <property type="component" value="Chromosome 8"/>
</dbReference>
<gene>
    <name evidence="2" type="primary">Etfbkmt</name>
</gene>
<organism evidence="1 2">
    <name type="scientific">Castor canadensis</name>
    <name type="common">American beaver</name>
    <dbReference type="NCBI Taxonomy" id="51338"/>
    <lineage>
        <taxon>Eukaryota</taxon>
        <taxon>Metazoa</taxon>
        <taxon>Chordata</taxon>
        <taxon>Craniata</taxon>
        <taxon>Vertebrata</taxon>
        <taxon>Euteleostomi</taxon>
        <taxon>Mammalia</taxon>
        <taxon>Eutheria</taxon>
        <taxon>Euarchontoglires</taxon>
        <taxon>Glires</taxon>
        <taxon>Rodentia</taxon>
        <taxon>Castorimorpha</taxon>
        <taxon>Castoridae</taxon>
        <taxon>Castor</taxon>
    </lineage>
</organism>
<sequence>MHNQQETVKLASALLSSDCPLFCYLCPVLQFNFAPSSQENCKVGSCSAKFYYFFAQSTQKTFFSSFETASCYVAQAGLKLEILLLSARITGVYHETWPFLFWIPLTNLSPSLFAVFSSFQFRYLLDNPDTVRGKSVLDLGSGCGATAIAAKISGASRILANDIDPITGMAIKLNCELNRLNPFPILTKNILNMEQDRWDLVVLGDMFYDEDLADHLHQWLKNCFCTYGTRVLIGDPGRPQFSGHRIQHQLYKVVEYSLPEPTRQENNGLTTSTVWDFRP</sequence>
<reference evidence="2" key="1">
    <citation type="submission" date="2025-08" db="UniProtKB">
        <authorList>
            <consortium name="RefSeq"/>
        </authorList>
    </citation>
    <scope>IDENTIFICATION</scope>
</reference>
<evidence type="ECO:0000313" key="2">
    <source>
        <dbReference type="RefSeq" id="XP_073937899.1"/>
    </source>
</evidence>
<keyword evidence="1" id="KW-1185">Reference proteome</keyword>
<keyword evidence="2" id="KW-0489">Methyltransferase</keyword>
<keyword evidence="2" id="KW-0808">Transferase</keyword>
<accession>A0AC58N897</accession>
<name>A0AC58N897_CASCN</name>
<protein>
    <submittedName>
        <fullName evidence="2">Electron transfer flavoprotein beta subunit lysine methyltransferase</fullName>
    </submittedName>
</protein>